<reference evidence="3" key="1">
    <citation type="submission" date="2011-12" db="EMBL/GenBank/DDBJ databases">
        <title>Complete sequence of Clostridium clariflavum DSM 19732.</title>
        <authorList>
            <consortium name="US DOE Joint Genome Institute"/>
            <person name="Lucas S."/>
            <person name="Han J."/>
            <person name="Lapidus A."/>
            <person name="Cheng J.-F."/>
            <person name="Goodwin L."/>
            <person name="Pitluck S."/>
            <person name="Peters L."/>
            <person name="Teshima H."/>
            <person name="Detter J.C."/>
            <person name="Han C."/>
            <person name="Tapia R."/>
            <person name="Land M."/>
            <person name="Hauser L."/>
            <person name="Kyrpides N."/>
            <person name="Ivanova N."/>
            <person name="Pagani I."/>
            <person name="Kitzmiller T."/>
            <person name="Lynd L."/>
            <person name="Izquierdo J."/>
            <person name="Woyke T."/>
        </authorList>
    </citation>
    <scope>NUCLEOTIDE SEQUENCE [LARGE SCALE GENOMIC DNA]</scope>
    <source>
        <strain evidence="3">DSM 19732 / NBRC 101661 / EBR45</strain>
    </source>
</reference>
<name>G8M380_ACECE</name>
<keyword evidence="1" id="KW-0812">Transmembrane</keyword>
<dbReference type="InterPro" id="IPR021133">
    <property type="entry name" value="HEAT_type_2"/>
</dbReference>
<dbReference type="PROSITE" id="PS50077">
    <property type="entry name" value="HEAT_REPEAT"/>
    <property type="match status" value="1"/>
</dbReference>
<dbReference type="EMBL" id="CP003065">
    <property type="protein sequence ID" value="AEV70400.1"/>
    <property type="molecule type" value="Genomic_DNA"/>
</dbReference>
<dbReference type="KEGG" id="ccl:Clocl_3960"/>
<evidence type="ECO:0000313" key="2">
    <source>
        <dbReference type="EMBL" id="AEV70400.1"/>
    </source>
</evidence>
<protein>
    <submittedName>
        <fullName evidence="2">Uncharacterized protein</fullName>
    </submittedName>
</protein>
<evidence type="ECO:0000313" key="3">
    <source>
        <dbReference type="Proteomes" id="UP000005435"/>
    </source>
</evidence>
<dbReference type="Proteomes" id="UP000005435">
    <property type="component" value="Chromosome"/>
</dbReference>
<organism evidence="2 3">
    <name type="scientific">Acetivibrio clariflavus (strain DSM 19732 / NBRC 101661 / EBR45)</name>
    <name type="common">Clostridium clariflavum</name>
    <dbReference type="NCBI Taxonomy" id="720554"/>
    <lineage>
        <taxon>Bacteria</taxon>
        <taxon>Bacillati</taxon>
        <taxon>Bacillota</taxon>
        <taxon>Clostridia</taxon>
        <taxon>Eubacteriales</taxon>
        <taxon>Oscillospiraceae</taxon>
        <taxon>Acetivibrio</taxon>
    </lineage>
</organism>
<accession>G8M380</accession>
<dbReference type="eggNOG" id="ENOG502Z7J7">
    <property type="taxonomic scope" value="Bacteria"/>
</dbReference>
<dbReference type="RefSeq" id="WP_014256900.1">
    <property type="nucleotide sequence ID" value="NC_016627.1"/>
</dbReference>
<gene>
    <name evidence="2" type="ordered locus">Clocl_3960</name>
</gene>
<feature type="transmembrane region" description="Helical" evidence="1">
    <location>
        <begin position="6"/>
        <end position="22"/>
    </location>
</feature>
<proteinExistence type="predicted"/>
<keyword evidence="1" id="KW-0472">Membrane</keyword>
<evidence type="ECO:0000256" key="1">
    <source>
        <dbReference type="SAM" id="Phobius"/>
    </source>
</evidence>
<dbReference type="OrthoDB" id="1933450at2"/>
<dbReference type="HOGENOM" id="CLU_908209_0_0_9"/>
<keyword evidence="1" id="KW-1133">Transmembrane helix</keyword>
<dbReference type="AlphaFoldDB" id="G8M380"/>
<sequence length="306" mass="36299">MNNSLLVLLGGNIFVSTIYFLYRKITNKDFNFPKFLLCIFIPYFGVFLFIIADFLVKNGFLIESSLYEIDGDEEEFDEIISDTSNVDYINTLPIVDVLEIKDINKKRKYAFKSVKGDFKKIYPFLEKIVRDDDPEVVHYASTAISDYRQKINENYSESRECYLKDPKNINVCENFIRAFLDLIIWEEFNNTNTFLKRKELSEIFDFYFSSAQNIEKEFYVQKIKNEIAIKNFKEAEKTCDKFAKAYPNSYKPYLSKLEFYYFSGNIDGFKDTLKKMRSKDIVLSKRAYEIVTFWRNHLEQDIRGAI</sequence>
<reference evidence="2 3" key="2">
    <citation type="journal article" date="2012" name="Stand. Genomic Sci.">
        <title>Complete Genome Sequence of Clostridium clariflavum DSM 19732.</title>
        <authorList>
            <person name="Izquierdo J.A."/>
            <person name="Goodwin L."/>
            <person name="Davenport K.W."/>
            <person name="Teshima H."/>
            <person name="Bruce D."/>
            <person name="Detter C."/>
            <person name="Tapia R."/>
            <person name="Han S."/>
            <person name="Land M."/>
            <person name="Hauser L."/>
            <person name="Jeffries C.D."/>
            <person name="Han J."/>
            <person name="Pitluck S."/>
            <person name="Nolan M."/>
            <person name="Chen A."/>
            <person name="Huntemann M."/>
            <person name="Mavromatis K."/>
            <person name="Mikhailova N."/>
            <person name="Liolios K."/>
            <person name="Woyke T."/>
            <person name="Lynd L.R."/>
        </authorList>
    </citation>
    <scope>NUCLEOTIDE SEQUENCE [LARGE SCALE GENOMIC DNA]</scope>
    <source>
        <strain evidence="3">DSM 19732 / NBRC 101661 / EBR45</strain>
    </source>
</reference>
<feature type="transmembrane region" description="Helical" evidence="1">
    <location>
        <begin position="34"/>
        <end position="56"/>
    </location>
</feature>
<dbReference type="STRING" id="720554.Clocl_3960"/>
<keyword evidence="3" id="KW-1185">Reference proteome</keyword>